<dbReference type="Proteomes" id="UP001605036">
    <property type="component" value="Unassembled WGS sequence"/>
</dbReference>
<reference evidence="1 2" key="1">
    <citation type="submission" date="2024-09" db="EMBL/GenBank/DDBJ databases">
        <title>Chromosome-scale assembly of Riccia fluitans.</title>
        <authorList>
            <person name="Paukszto L."/>
            <person name="Sawicki J."/>
            <person name="Karawczyk K."/>
            <person name="Piernik-Szablinska J."/>
            <person name="Szczecinska M."/>
            <person name="Mazdziarz M."/>
        </authorList>
    </citation>
    <scope>NUCLEOTIDE SEQUENCE [LARGE SCALE GENOMIC DNA]</scope>
    <source>
        <strain evidence="1">Rf_01</strain>
        <tissue evidence="1">Aerial parts of the thallus</tissue>
    </source>
</reference>
<dbReference type="EMBL" id="JBHFFA010000006">
    <property type="protein sequence ID" value="KAL2621940.1"/>
    <property type="molecule type" value="Genomic_DNA"/>
</dbReference>
<accession>A0ABD1Y5G0</accession>
<sequence length="118" mass="13319">MLFTPFPSAEQAPSDFNISAKIHREQAVPYQEALTLCQPALRVNRPSIGFSIETSTGCESFNTRPSESLGCRTSPAPKAPHTIKIRGCTSEHTTTRRRNREDFRPWFLMMQSHVTLVL</sequence>
<comment type="caution">
    <text evidence="1">The sequence shown here is derived from an EMBL/GenBank/DDBJ whole genome shotgun (WGS) entry which is preliminary data.</text>
</comment>
<evidence type="ECO:0000313" key="2">
    <source>
        <dbReference type="Proteomes" id="UP001605036"/>
    </source>
</evidence>
<protein>
    <submittedName>
        <fullName evidence="1">Uncharacterized protein</fullName>
    </submittedName>
</protein>
<name>A0ABD1Y5G0_9MARC</name>
<proteinExistence type="predicted"/>
<keyword evidence="2" id="KW-1185">Reference proteome</keyword>
<organism evidence="1 2">
    <name type="scientific">Riccia fluitans</name>
    <dbReference type="NCBI Taxonomy" id="41844"/>
    <lineage>
        <taxon>Eukaryota</taxon>
        <taxon>Viridiplantae</taxon>
        <taxon>Streptophyta</taxon>
        <taxon>Embryophyta</taxon>
        <taxon>Marchantiophyta</taxon>
        <taxon>Marchantiopsida</taxon>
        <taxon>Marchantiidae</taxon>
        <taxon>Marchantiales</taxon>
        <taxon>Ricciaceae</taxon>
        <taxon>Riccia</taxon>
    </lineage>
</organism>
<gene>
    <name evidence="1" type="ORF">R1flu_002145</name>
</gene>
<dbReference type="AlphaFoldDB" id="A0ABD1Y5G0"/>
<evidence type="ECO:0000313" key="1">
    <source>
        <dbReference type="EMBL" id="KAL2621940.1"/>
    </source>
</evidence>